<gene>
    <name evidence="1" type="ORF">QJ043_04910</name>
</gene>
<dbReference type="RefSeq" id="WP_283714064.1">
    <property type="nucleotide sequence ID" value="NZ_JASJEW010000010.1"/>
</dbReference>
<accession>A0ABT6ZLJ0</accession>
<name>A0ABT6ZLJ0_9ACTN</name>
<reference evidence="1" key="1">
    <citation type="submission" date="2023-05" db="EMBL/GenBank/DDBJ databases">
        <title>[olsenella] sp. nov., isolated from a pig farm feces dump.</title>
        <authorList>
            <person name="Chang Y.-H."/>
        </authorList>
    </citation>
    <scope>NUCLEOTIDE SEQUENCE</scope>
    <source>
        <strain evidence="1">YH-ols2217</strain>
    </source>
</reference>
<evidence type="ECO:0000313" key="2">
    <source>
        <dbReference type="Proteomes" id="UP001431693"/>
    </source>
</evidence>
<protein>
    <recommendedName>
        <fullName evidence="3">HEAT repeat domain-containing protein</fullName>
    </recommendedName>
</protein>
<evidence type="ECO:0008006" key="3">
    <source>
        <dbReference type="Google" id="ProtNLM"/>
    </source>
</evidence>
<keyword evidence="2" id="KW-1185">Reference proteome</keyword>
<dbReference type="Proteomes" id="UP001431693">
    <property type="component" value="Unassembled WGS sequence"/>
</dbReference>
<dbReference type="InterPro" id="IPR016024">
    <property type="entry name" value="ARM-type_fold"/>
</dbReference>
<dbReference type="Gene3D" id="1.25.10.10">
    <property type="entry name" value="Leucine-rich Repeat Variant"/>
    <property type="match status" value="1"/>
</dbReference>
<proteinExistence type="predicted"/>
<comment type="caution">
    <text evidence="1">The sequence shown here is derived from an EMBL/GenBank/DDBJ whole genome shotgun (WGS) entry which is preliminary data.</text>
</comment>
<dbReference type="SUPFAM" id="SSF48371">
    <property type="entry name" value="ARM repeat"/>
    <property type="match status" value="1"/>
</dbReference>
<evidence type="ECO:0000313" key="1">
    <source>
        <dbReference type="EMBL" id="MDJ1129418.1"/>
    </source>
</evidence>
<dbReference type="EMBL" id="JASJEX010000002">
    <property type="protein sequence ID" value="MDJ1129418.1"/>
    <property type="molecule type" value="Genomic_DNA"/>
</dbReference>
<dbReference type="InterPro" id="IPR011989">
    <property type="entry name" value="ARM-like"/>
</dbReference>
<organism evidence="1 2">
    <name type="scientific">Kribbibacterium absianum</name>
    <dbReference type="NCBI Taxonomy" id="3044210"/>
    <lineage>
        <taxon>Bacteria</taxon>
        <taxon>Bacillati</taxon>
        <taxon>Actinomycetota</taxon>
        <taxon>Coriobacteriia</taxon>
        <taxon>Coriobacteriales</taxon>
        <taxon>Kribbibacteriaceae</taxon>
        <taxon>Kribbibacterium</taxon>
    </lineage>
</organism>
<sequence>MADLSLDVLVAALAGPSRRGRQEAAHEVALAAEEDPSALVPFAEQLMDGLQRPEAQTRWELLNALSLVAGVDADLVEGAMDDAEAALFDEGSSMVRLAGFRFIAREGKSAPERSAEAWALLDEAVQCYHGDPEFREMLAALLEFAQGNISDDVKRAVHDRVAFDAEKSSMPFIKSYSEQIVEACEA</sequence>